<dbReference type="Pfam" id="PF00462">
    <property type="entry name" value="Glutaredoxin"/>
    <property type="match status" value="1"/>
</dbReference>
<keyword evidence="3" id="KW-1185">Reference proteome</keyword>
<organism evidence="2 3">
    <name type="scientific">Fonticella tunisiensis</name>
    <dbReference type="NCBI Taxonomy" id="1096341"/>
    <lineage>
        <taxon>Bacteria</taxon>
        <taxon>Bacillati</taxon>
        <taxon>Bacillota</taxon>
        <taxon>Clostridia</taxon>
        <taxon>Eubacteriales</taxon>
        <taxon>Clostridiaceae</taxon>
        <taxon>Fonticella</taxon>
    </lineage>
</organism>
<evidence type="ECO:0000259" key="1">
    <source>
        <dbReference type="Pfam" id="PF00462"/>
    </source>
</evidence>
<proteinExistence type="predicted"/>
<dbReference type="AlphaFoldDB" id="A0A4R7KUE7"/>
<dbReference type="InterPro" id="IPR036249">
    <property type="entry name" value="Thioredoxin-like_sf"/>
</dbReference>
<comment type="caution">
    <text evidence="2">The sequence shown here is derived from an EMBL/GenBank/DDBJ whole genome shotgun (WGS) entry which is preliminary data.</text>
</comment>
<reference evidence="2 3" key="1">
    <citation type="submission" date="2019-03" db="EMBL/GenBank/DDBJ databases">
        <title>Genomic Encyclopedia of Type Strains, Phase IV (KMG-IV): sequencing the most valuable type-strain genomes for metagenomic binning, comparative biology and taxonomic classification.</title>
        <authorList>
            <person name="Goeker M."/>
        </authorList>
    </citation>
    <scope>NUCLEOTIDE SEQUENCE [LARGE SCALE GENOMIC DNA]</scope>
    <source>
        <strain evidence="2 3">DSM 24455</strain>
    </source>
</reference>
<feature type="domain" description="Glutaredoxin" evidence="1">
    <location>
        <begin position="4"/>
        <end position="33"/>
    </location>
</feature>
<dbReference type="Proteomes" id="UP000295325">
    <property type="component" value="Unassembled WGS sequence"/>
</dbReference>
<evidence type="ECO:0000313" key="3">
    <source>
        <dbReference type="Proteomes" id="UP000295325"/>
    </source>
</evidence>
<name>A0A4R7KUE7_9CLOT</name>
<dbReference type="InterPro" id="IPR002109">
    <property type="entry name" value="Glutaredoxin"/>
</dbReference>
<dbReference type="OrthoDB" id="9795531at2"/>
<evidence type="ECO:0000313" key="2">
    <source>
        <dbReference type="EMBL" id="TDT63703.1"/>
    </source>
</evidence>
<dbReference type="SUPFAM" id="SSF52833">
    <property type="entry name" value="Thioredoxin-like"/>
    <property type="match status" value="1"/>
</dbReference>
<gene>
    <name evidence="2" type="ORF">EDD71_101130</name>
</gene>
<dbReference type="Gene3D" id="3.40.30.10">
    <property type="entry name" value="Glutaredoxin"/>
    <property type="match status" value="1"/>
</dbReference>
<dbReference type="RefSeq" id="WP_133626820.1">
    <property type="nucleotide sequence ID" value="NZ_SOAZ01000001.1"/>
</dbReference>
<accession>A0A4R7KUE7</accession>
<dbReference type="EMBL" id="SOAZ01000001">
    <property type="protein sequence ID" value="TDT63703.1"/>
    <property type="molecule type" value="Genomic_DNA"/>
</dbReference>
<sequence length="78" mass="9204">MKYVILTTRGCNRCDLARKLLEENGVEYREVDAITSGGIELVLKYNTNMMPSIIDIENNRVFSISDFKRFLEMQNYRY</sequence>
<protein>
    <submittedName>
        <fullName evidence="2">Glutaredoxin</fullName>
    </submittedName>
</protein>